<keyword evidence="1" id="KW-1133">Transmembrane helix</keyword>
<feature type="transmembrane region" description="Helical" evidence="1">
    <location>
        <begin position="117"/>
        <end position="142"/>
    </location>
</feature>
<feature type="transmembrane region" description="Helical" evidence="1">
    <location>
        <begin position="255"/>
        <end position="274"/>
    </location>
</feature>
<keyword evidence="1" id="KW-0472">Membrane</keyword>
<protein>
    <submittedName>
        <fullName evidence="2">Uncharacterized protein</fullName>
    </submittedName>
</protein>
<dbReference type="OrthoDB" id="2176387at2"/>
<feature type="transmembrane region" description="Helical" evidence="1">
    <location>
        <begin position="74"/>
        <end position="97"/>
    </location>
</feature>
<dbReference type="KEGG" id="jeh:EJN90_08845"/>
<feature type="transmembrane region" description="Helical" evidence="1">
    <location>
        <begin position="154"/>
        <end position="179"/>
    </location>
</feature>
<feature type="transmembrane region" description="Helical" evidence="1">
    <location>
        <begin position="316"/>
        <end position="337"/>
    </location>
</feature>
<evidence type="ECO:0000256" key="1">
    <source>
        <dbReference type="SAM" id="Phobius"/>
    </source>
</evidence>
<dbReference type="EMBL" id="CP034465">
    <property type="protein sequence ID" value="AZP04733.1"/>
    <property type="molecule type" value="Genomic_DNA"/>
</dbReference>
<dbReference type="RefSeq" id="WP_126110432.1">
    <property type="nucleotide sequence ID" value="NZ_CP034465.1"/>
</dbReference>
<keyword evidence="1" id="KW-0812">Transmembrane</keyword>
<accession>A0A3S9HC44</accession>
<feature type="transmembrane region" description="Helical" evidence="1">
    <location>
        <begin position="357"/>
        <end position="384"/>
    </location>
</feature>
<keyword evidence="3" id="KW-1185">Reference proteome</keyword>
<feature type="transmembrane region" description="Helical" evidence="1">
    <location>
        <begin position="510"/>
        <end position="530"/>
    </location>
</feature>
<proteinExistence type="predicted"/>
<organism evidence="2 3">
    <name type="scientific">Jeotgalibaca ciconiae</name>
    <dbReference type="NCBI Taxonomy" id="2496265"/>
    <lineage>
        <taxon>Bacteria</taxon>
        <taxon>Bacillati</taxon>
        <taxon>Bacillota</taxon>
        <taxon>Bacilli</taxon>
        <taxon>Lactobacillales</taxon>
        <taxon>Carnobacteriaceae</taxon>
        <taxon>Jeotgalibaca</taxon>
    </lineage>
</organism>
<evidence type="ECO:0000313" key="3">
    <source>
        <dbReference type="Proteomes" id="UP000273326"/>
    </source>
</evidence>
<name>A0A3S9HC44_9LACT</name>
<sequence>MRWKQIVELAKVNILYANPQLLEKKRQKTIQEADTMQSAVRSVLWQNSFILVLFLGLYTMMLRGLDFTVYHGYFSLYITMFVVMTILQSFYIIYNLLYESKDLAHYLPLPFKTSEVFLAKLSVIVLNVIPYIAPVFSLFLLLGHDAQIGLLGNIVYSLILFTLLTTIVFLFAIVLVHLISRLSLFQKHKKIMTTVLYSVSSMGMIAAILFISNSSSTSIEMLPGQILPDVRVVPFFGMFYSMMVSPLSIEGITGMAVWLGLLLVFLFIVTKAVIPGLYRQSDGQQITSKKVKSSITKKQVKAPTVKGTLLKYNISLILDGTLMMQYISSNIIFPVIWLGPMLSGNNFFQVLEPSKWWGVAIIIGLLYSYLTMGPMSTAGVIISLERENFLYIKSLPFSMKEYLRVKFWFAYVFQLLLPFAVSFVLILFTKVHWLLAISFFVGLTIGILGLSEHYFARDYRLLNLDWQNLTELFSRGGGNFIYAIRIFAALIVGVLVVVGAGFLLNALNPLGQQILSVSLLIVPIAVIFLLHQRYKEKFWSKL</sequence>
<feature type="transmembrane region" description="Helical" evidence="1">
    <location>
        <begin position="43"/>
        <end position="62"/>
    </location>
</feature>
<feature type="transmembrane region" description="Helical" evidence="1">
    <location>
        <begin position="191"/>
        <end position="211"/>
    </location>
</feature>
<gene>
    <name evidence="2" type="ORF">EJN90_08845</name>
</gene>
<feature type="transmembrane region" description="Helical" evidence="1">
    <location>
        <begin position="433"/>
        <end position="451"/>
    </location>
</feature>
<evidence type="ECO:0000313" key="2">
    <source>
        <dbReference type="EMBL" id="AZP04733.1"/>
    </source>
</evidence>
<reference evidence="3" key="1">
    <citation type="submission" date="2018-12" db="EMBL/GenBank/DDBJ databases">
        <title>Complete genome sequencing of Jeotgalibaca sp. H21T32.</title>
        <authorList>
            <person name="Bae J.-W."/>
            <person name="Lee S.-Y."/>
        </authorList>
    </citation>
    <scope>NUCLEOTIDE SEQUENCE [LARGE SCALE GENOMIC DNA]</scope>
    <source>
        <strain evidence="3">H21T32</strain>
    </source>
</reference>
<dbReference type="AlphaFoldDB" id="A0A3S9HC44"/>
<feature type="transmembrane region" description="Helical" evidence="1">
    <location>
        <begin position="482"/>
        <end position="504"/>
    </location>
</feature>
<dbReference type="Proteomes" id="UP000273326">
    <property type="component" value="Chromosome"/>
</dbReference>
<feature type="transmembrane region" description="Helical" evidence="1">
    <location>
        <begin position="405"/>
        <end position="427"/>
    </location>
</feature>